<evidence type="ECO:0000313" key="2">
    <source>
        <dbReference type="EMBL" id="QHT07944.1"/>
    </source>
</evidence>
<dbReference type="InterPro" id="IPR004263">
    <property type="entry name" value="Exostosin"/>
</dbReference>
<name>A0A6C0CW20_9ZZZZ</name>
<evidence type="ECO:0000259" key="1">
    <source>
        <dbReference type="Pfam" id="PF03016"/>
    </source>
</evidence>
<sequence length="291" mass="34306">MINNSLFYCKNKDNYPPFKNGLYLEEYFLENFIKNKPQLKRTYIPALWTNFQIEDWFHERKGEMQYALNNWISNNPPGEEGYFTVVQHDDGPKLQLPENTIVYGACSGNIPIPLIYQDVNDTLLKMNKKPFHEKEILCSFVGNNTNYVRRLVLNSKILNETPGFKIINSGGWSADVNRDLQQTFIETTNNSKFALAPRGYGRSSFRFFECFLLGTIPVYVWDDVEWLPFKDIIDYSRLCVSIHIYDLNDLEKILLSIGEEQYTSMWNYYHEVKYLFELEGMTHEIIRQMSI</sequence>
<dbReference type="PANTHER" id="PTHR11062">
    <property type="entry name" value="EXOSTOSIN HEPARAN SULFATE GLYCOSYLTRANSFERASE -RELATED"/>
    <property type="match status" value="1"/>
</dbReference>
<proteinExistence type="predicted"/>
<dbReference type="AlphaFoldDB" id="A0A6C0CW20"/>
<dbReference type="Pfam" id="PF03016">
    <property type="entry name" value="Exostosin_GT47"/>
    <property type="match status" value="1"/>
</dbReference>
<dbReference type="EMBL" id="MN739489">
    <property type="protein sequence ID" value="QHT07944.1"/>
    <property type="molecule type" value="Genomic_DNA"/>
</dbReference>
<accession>A0A6C0CW20</accession>
<dbReference type="InterPro" id="IPR040911">
    <property type="entry name" value="Exostosin_GT47"/>
</dbReference>
<feature type="domain" description="Exostosin GT47" evidence="1">
    <location>
        <begin position="111"/>
        <end position="255"/>
    </location>
</feature>
<organism evidence="2">
    <name type="scientific">viral metagenome</name>
    <dbReference type="NCBI Taxonomy" id="1070528"/>
    <lineage>
        <taxon>unclassified sequences</taxon>
        <taxon>metagenomes</taxon>
        <taxon>organismal metagenomes</taxon>
    </lineage>
</organism>
<reference evidence="2" key="1">
    <citation type="journal article" date="2020" name="Nature">
        <title>Giant virus diversity and host interactions through global metagenomics.</title>
        <authorList>
            <person name="Schulz F."/>
            <person name="Roux S."/>
            <person name="Paez-Espino D."/>
            <person name="Jungbluth S."/>
            <person name="Walsh D.A."/>
            <person name="Denef V.J."/>
            <person name="McMahon K.D."/>
            <person name="Konstantinidis K.T."/>
            <person name="Eloe-Fadrosh E.A."/>
            <person name="Kyrpides N.C."/>
            <person name="Woyke T."/>
        </authorList>
    </citation>
    <scope>NUCLEOTIDE SEQUENCE</scope>
    <source>
        <strain evidence="2">GVMAG-M-3300022752-39</strain>
    </source>
</reference>
<protein>
    <recommendedName>
        <fullName evidence="1">Exostosin GT47 domain-containing protein</fullName>
    </recommendedName>
</protein>
<dbReference type="GO" id="GO:0016757">
    <property type="term" value="F:glycosyltransferase activity"/>
    <property type="evidence" value="ECO:0007669"/>
    <property type="project" value="InterPro"/>
</dbReference>
<dbReference type="PANTHER" id="PTHR11062:SF281">
    <property type="entry name" value="EXOSTOSIN-LIKE 2"/>
    <property type="match status" value="1"/>
</dbReference>